<evidence type="ECO:0000313" key="1">
    <source>
        <dbReference type="EMBL" id="EMM99734.1"/>
    </source>
</evidence>
<protein>
    <submittedName>
        <fullName evidence="1">Uncharacterized protein</fullName>
    </submittedName>
</protein>
<reference evidence="1 2" key="1">
    <citation type="submission" date="2013-01" db="EMBL/GenBank/DDBJ databases">
        <authorList>
            <person name="Harkins D.M."/>
            <person name="Durkin A.S."/>
            <person name="Brinkac L.M."/>
            <person name="Haft D.H."/>
            <person name="Selengut J.D."/>
            <person name="Sanka R."/>
            <person name="DePew J."/>
            <person name="Purushe J."/>
            <person name="Whelen A.C."/>
            <person name="Vinetz J.M."/>
            <person name="Sutton G.G."/>
            <person name="Nierman W.C."/>
            <person name="Fouts D.E."/>
        </authorList>
    </citation>
    <scope>NUCLEOTIDE SEQUENCE [LARGE SCALE GENOMIC DNA]</scope>
    <source>
        <strain evidence="1 2">2007001578</strain>
    </source>
</reference>
<organism evidence="1 2">
    <name type="scientific">Leptospira noguchii str. 2007001578</name>
    <dbReference type="NCBI Taxonomy" id="1049974"/>
    <lineage>
        <taxon>Bacteria</taxon>
        <taxon>Pseudomonadati</taxon>
        <taxon>Spirochaetota</taxon>
        <taxon>Spirochaetia</taxon>
        <taxon>Leptospirales</taxon>
        <taxon>Leptospiraceae</taxon>
        <taxon>Leptospira</taxon>
    </lineage>
</organism>
<dbReference type="EMBL" id="AHMH02000109">
    <property type="protein sequence ID" value="EMM99734.1"/>
    <property type="molecule type" value="Genomic_DNA"/>
</dbReference>
<comment type="caution">
    <text evidence="1">The sequence shown here is derived from an EMBL/GenBank/DDBJ whole genome shotgun (WGS) entry which is preliminary data.</text>
</comment>
<accession>A0ABP2T5Y2</accession>
<evidence type="ECO:0000313" key="2">
    <source>
        <dbReference type="Proteomes" id="UP000012099"/>
    </source>
</evidence>
<keyword evidence="2" id="KW-1185">Reference proteome</keyword>
<sequence>MIKLMVLNFIEIIKVNRKYRFTKSLSQNSKELYAIIL</sequence>
<dbReference type="Proteomes" id="UP000012099">
    <property type="component" value="Unassembled WGS sequence"/>
</dbReference>
<gene>
    <name evidence="1" type="ORF">LEP1GSC035_2866</name>
</gene>
<name>A0ABP2T5Y2_9LEPT</name>
<proteinExistence type="predicted"/>